<comment type="subcellular location">
    <subcellularLocation>
        <location evidence="1">Cell membrane</location>
        <topology evidence="1">Multi-pass membrane protein</topology>
    </subcellularLocation>
</comment>
<evidence type="ECO:0000256" key="8">
    <source>
        <dbReference type="SAM" id="Phobius"/>
    </source>
</evidence>
<feature type="region of interest" description="Disordered" evidence="7">
    <location>
        <begin position="557"/>
        <end position="591"/>
    </location>
</feature>
<evidence type="ECO:0000313" key="11">
    <source>
        <dbReference type="Proteomes" id="UP000637980"/>
    </source>
</evidence>
<feature type="transmembrane region" description="Helical" evidence="8">
    <location>
        <begin position="366"/>
        <end position="386"/>
    </location>
</feature>
<accession>A0ABQ3EKW6</accession>
<evidence type="ECO:0000256" key="4">
    <source>
        <dbReference type="ARBA" id="ARBA00022692"/>
    </source>
</evidence>
<dbReference type="PANTHER" id="PTHR30566:SF5">
    <property type="entry name" value="MECHANOSENSITIVE ION CHANNEL PROTEIN 1, MITOCHONDRIAL-RELATED"/>
    <property type="match status" value="1"/>
</dbReference>
<dbReference type="InterPro" id="IPR023408">
    <property type="entry name" value="MscS_beta-dom_sf"/>
</dbReference>
<keyword evidence="4 8" id="KW-0812">Transmembrane</keyword>
<dbReference type="PANTHER" id="PTHR30566">
    <property type="entry name" value="YNAI-RELATED MECHANOSENSITIVE ION CHANNEL"/>
    <property type="match status" value="1"/>
</dbReference>
<evidence type="ECO:0000256" key="6">
    <source>
        <dbReference type="ARBA" id="ARBA00023136"/>
    </source>
</evidence>
<sequence length="591" mass="65850">MEFHAEEIIDRFPLTPADTSSPRATLQSFIDIMEETNDLIMEAHEENAGMVGFAMDVMGMGGNRNNVEKKIAIAEILLERARGSFDLSELPSATRKRTSVELALQLKEILDRIPLPALEDIPGSAAGTYDYNQGNLEDSWTIPFTEITLTKVNEGPNQGKYLFSAQTVDRIPEFYHSVKELPSRFEHNKDLYSFYASSPGQLLPPAWFSFIEQQPAWILDLYYGQAGWQWIALIIVTSLTLIVLLLFISGMQRIPSQNKPLRRQLISIINTGVVVSALMFLRYLADNQINIGGQLLQVYDLTIETLVWIGVAFIAYKAIRLLSELVLIRDRAVASIDHSLIRTATQLVAILCALILLTFGATRLNLPLYGIIAGLSLGGLAIAFAAQPTLENLLGGLIIYADGIVRVGDYCEFNEIRGHVVSIGMRSTRVRTSDRTLVTIPNADLAKMNFKNFTLKDHFRVVLRLALKYDTSPNQLEKLVSKIKQMLAGHPLSLPDTTKVHLEKIDETGILLKIEDGVKVSTHDEFLVAQEDILLRTLKLISMENIEVAHPFVSNYEGAVSPPQNDDTPNPQTAEKTKPKPKAKSKVKKAK</sequence>
<dbReference type="Pfam" id="PF00924">
    <property type="entry name" value="MS_channel_2nd"/>
    <property type="match status" value="1"/>
</dbReference>
<evidence type="ECO:0000256" key="1">
    <source>
        <dbReference type="ARBA" id="ARBA00004651"/>
    </source>
</evidence>
<evidence type="ECO:0000313" key="10">
    <source>
        <dbReference type="EMBL" id="GHB35983.1"/>
    </source>
</evidence>
<organism evidence="10 11">
    <name type="scientific">Pseudovibrio japonicus</name>
    <dbReference type="NCBI Taxonomy" id="366534"/>
    <lineage>
        <taxon>Bacteria</taxon>
        <taxon>Pseudomonadati</taxon>
        <taxon>Pseudomonadota</taxon>
        <taxon>Alphaproteobacteria</taxon>
        <taxon>Hyphomicrobiales</taxon>
        <taxon>Stappiaceae</taxon>
        <taxon>Pseudovibrio</taxon>
    </lineage>
</organism>
<dbReference type="SUPFAM" id="SSF82861">
    <property type="entry name" value="Mechanosensitive channel protein MscS (YggB), transmembrane region"/>
    <property type="match status" value="1"/>
</dbReference>
<evidence type="ECO:0000259" key="9">
    <source>
        <dbReference type="Pfam" id="PF00924"/>
    </source>
</evidence>
<comment type="caution">
    <text evidence="10">The sequence shown here is derived from an EMBL/GenBank/DDBJ whole genome shotgun (WGS) entry which is preliminary data.</text>
</comment>
<keyword evidence="11" id="KW-1185">Reference proteome</keyword>
<dbReference type="InterPro" id="IPR006685">
    <property type="entry name" value="MscS_channel_2nd"/>
</dbReference>
<dbReference type="InterPro" id="IPR011014">
    <property type="entry name" value="MscS_channel_TM-2"/>
</dbReference>
<evidence type="ECO:0000256" key="2">
    <source>
        <dbReference type="ARBA" id="ARBA00008017"/>
    </source>
</evidence>
<dbReference type="EMBL" id="BMXE01000004">
    <property type="protein sequence ID" value="GHB35983.1"/>
    <property type="molecule type" value="Genomic_DNA"/>
</dbReference>
<dbReference type="RefSeq" id="WP_209009094.1">
    <property type="nucleotide sequence ID" value="NZ_BMXE01000004.1"/>
</dbReference>
<proteinExistence type="inferred from homology"/>
<feature type="transmembrane region" description="Helical" evidence="8">
    <location>
        <begin position="340"/>
        <end position="360"/>
    </location>
</feature>
<comment type="similarity">
    <text evidence="2">Belongs to the MscS (TC 1.A.23) family.</text>
</comment>
<feature type="transmembrane region" description="Helical" evidence="8">
    <location>
        <begin position="305"/>
        <end position="328"/>
    </location>
</feature>
<feature type="transmembrane region" description="Helical" evidence="8">
    <location>
        <begin position="228"/>
        <end position="248"/>
    </location>
</feature>
<feature type="domain" description="Mechanosensitive ion channel MscS" evidence="9">
    <location>
        <begin position="390"/>
        <end position="454"/>
    </location>
</feature>
<reference evidence="11" key="1">
    <citation type="journal article" date="2019" name="Int. J. Syst. Evol. Microbiol.">
        <title>The Global Catalogue of Microorganisms (GCM) 10K type strain sequencing project: providing services to taxonomists for standard genome sequencing and annotation.</title>
        <authorList>
            <consortium name="The Broad Institute Genomics Platform"/>
            <consortium name="The Broad Institute Genome Sequencing Center for Infectious Disease"/>
            <person name="Wu L."/>
            <person name="Ma J."/>
        </authorList>
    </citation>
    <scope>NUCLEOTIDE SEQUENCE [LARGE SCALE GENOMIC DNA]</scope>
    <source>
        <strain evidence="11">KCTC 12861</strain>
    </source>
</reference>
<feature type="compositionally biased region" description="Polar residues" evidence="7">
    <location>
        <begin position="562"/>
        <end position="574"/>
    </location>
</feature>
<dbReference type="Gene3D" id="1.10.287.1260">
    <property type="match status" value="1"/>
</dbReference>
<dbReference type="SUPFAM" id="SSF50182">
    <property type="entry name" value="Sm-like ribonucleoproteins"/>
    <property type="match status" value="1"/>
</dbReference>
<dbReference type="InterPro" id="IPR010920">
    <property type="entry name" value="LSM_dom_sf"/>
</dbReference>
<name>A0ABQ3EKW6_9HYPH</name>
<dbReference type="Proteomes" id="UP000637980">
    <property type="component" value="Unassembled WGS sequence"/>
</dbReference>
<dbReference type="SUPFAM" id="SSF82689">
    <property type="entry name" value="Mechanosensitive channel protein MscS (YggB), C-terminal domain"/>
    <property type="match status" value="1"/>
</dbReference>
<evidence type="ECO:0000256" key="7">
    <source>
        <dbReference type="SAM" id="MobiDB-lite"/>
    </source>
</evidence>
<dbReference type="Gene3D" id="2.30.30.60">
    <property type="match status" value="1"/>
</dbReference>
<keyword evidence="5 8" id="KW-1133">Transmembrane helix</keyword>
<feature type="transmembrane region" description="Helical" evidence="8">
    <location>
        <begin position="268"/>
        <end position="285"/>
    </location>
</feature>
<evidence type="ECO:0000256" key="3">
    <source>
        <dbReference type="ARBA" id="ARBA00022475"/>
    </source>
</evidence>
<feature type="compositionally biased region" description="Basic residues" evidence="7">
    <location>
        <begin position="579"/>
        <end position="591"/>
    </location>
</feature>
<protein>
    <recommendedName>
        <fullName evidence="9">Mechanosensitive ion channel MscS domain-containing protein</fullName>
    </recommendedName>
</protein>
<gene>
    <name evidence="10" type="ORF">GCM10007094_26980</name>
</gene>
<dbReference type="InterPro" id="IPR011066">
    <property type="entry name" value="MscS_channel_C_sf"/>
</dbReference>
<keyword evidence="3" id="KW-1003">Cell membrane</keyword>
<keyword evidence="6 8" id="KW-0472">Membrane</keyword>
<evidence type="ECO:0000256" key="5">
    <source>
        <dbReference type="ARBA" id="ARBA00022989"/>
    </source>
</evidence>